<dbReference type="EMBL" id="QJKJ01001594">
    <property type="protein sequence ID" value="RDY06880.1"/>
    <property type="molecule type" value="Genomic_DNA"/>
</dbReference>
<gene>
    <name evidence="3" type="ORF">CR513_09074</name>
</gene>
<keyword evidence="4" id="KW-1185">Reference proteome</keyword>
<proteinExistence type="predicted"/>
<dbReference type="InterPro" id="IPR029472">
    <property type="entry name" value="Copia-like_N"/>
</dbReference>
<evidence type="ECO:0000313" key="3">
    <source>
        <dbReference type="EMBL" id="RDY06880.1"/>
    </source>
</evidence>
<protein>
    <recommendedName>
        <fullName evidence="2">Retrotransposon Copia-like N-terminal domain-containing protein</fullName>
    </recommendedName>
</protein>
<feature type="non-terminal residue" evidence="3">
    <location>
        <position position="1"/>
    </location>
</feature>
<organism evidence="3 4">
    <name type="scientific">Mucuna pruriens</name>
    <name type="common">Velvet bean</name>
    <name type="synonym">Dolichos pruriens</name>
    <dbReference type="NCBI Taxonomy" id="157652"/>
    <lineage>
        <taxon>Eukaryota</taxon>
        <taxon>Viridiplantae</taxon>
        <taxon>Streptophyta</taxon>
        <taxon>Embryophyta</taxon>
        <taxon>Tracheophyta</taxon>
        <taxon>Spermatophyta</taxon>
        <taxon>Magnoliopsida</taxon>
        <taxon>eudicotyledons</taxon>
        <taxon>Gunneridae</taxon>
        <taxon>Pentapetalae</taxon>
        <taxon>rosids</taxon>
        <taxon>fabids</taxon>
        <taxon>Fabales</taxon>
        <taxon>Fabaceae</taxon>
        <taxon>Papilionoideae</taxon>
        <taxon>50 kb inversion clade</taxon>
        <taxon>NPAAA clade</taxon>
        <taxon>indigoferoid/millettioid clade</taxon>
        <taxon>Phaseoleae</taxon>
        <taxon>Mucuna</taxon>
    </lineage>
</organism>
<comment type="caution">
    <text evidence="3">The sequence shown here is derived from an EMBL/GenBank/DDBJ whole genome shotgun (WGS) entry which is preliminary data.</text>
</comment>
<evidence type="ECO:0000259" key="2">
    <source>
        <dbReference type="Pfam" id="PF14244"/>
    </source>
</evidence>
<evidence type="ECO:0000256" key="1">
    <source>
        <dbReference type="SAM" id="Phobius"/>
    </source>
</evidence>
<keyword evidence="1" id="KW-0472">Membrane</keyword>
<dbReference type="Pfam" id="PF14244">
    <property type="entry name" value="Retrotran_gag_3"/>
    <property type="match status" value="1"/>
</dbReference>
<keyword evidence="1" id="KW-1133">Transmembrane helix</keyword>
<dbReference type="PANTHER" id="PTHR37610:SF97">
    <property type="entry name" value="RETROTRANSPOSON GAG DOMAIN-CONTAINING PROTEIN"/>
    <property type="match status" value="1"/>
</dbReference>
<feature type="transmembrane region" description="Helical" evidence="1">
    <location>
        <begin position="60"/>
        <end position="81"/>
    </location>
</feature>
<evidence type="ECO:0000313" key="4">
    <source>
        <dbReference type="Proteomes" id="UP000257109"/>
    </source>
</evidence>
<feature type="domain" description="Retrotransposon Copia-like N-terminal" evidence="2">
    <location>
        <begin position="2"/>
        <end position="34"/>
    </location>
</feature>
<reference evidence="3" key="1">
    <citation type="submission" date="2018-05" db="EMBL/GenBank/DDBJ databases">
        <title>Draft genome of Mucuna pruriens seed.</title>
        <authorList>
            <person name="Nnadi N.E."/>
            <person name="Vos R."/>
            <person name="Hasami M.H."/>
            <person name="Devisetty U.K."/>
            <person name="Aguiy J.C."/>
        </authorList>
    </citation>
    <scope>NUCLEOTIDE SEQUENCE [LARGE SCALE GENOMIC DNA]</scope>
    <source>
        <strain evidence="3">JCA_2017</strain>
    </source>
</reference>
<keyword evidence="1" id="KW-0812">Transmembrane</keyword>
<accession>A0A371HVR3</accession>
<name>A0A371HVR3_MUCPR</name>
<dbReference type="OrthoDB" id="1296767at2759"/>
<sequence length="90" mass="10413">PLTRDNYNSWHRSMKLALNGKNKFCYVDGPFSCPIDVDTHLQATWKRNDNINSSLNAPTFVMTFAIFLNMLNNNMCCLFLWDLMMVSVTT</sequence>
<dbReference type="Proteomes" id="UP000257109">
    <property type="component" value="Unassembled WGS sequence"/>
</dbReference>
<dbReference type="PANTHER" id="PTHR37610">
    <property type="entry name" value="CCHC-TYPE DOMAIN-CONTAINING PROTEIN"/>
    <property type="match status" value="1"/>
</dbReference>
<dbReference type="AlphaFoldDB" id="A0A371HVR3"/>